<dbReference type="InterPro" id="IPR010982">
    <property type="entry name" value="Lambda_DNA-bd_dom_sf"/>
</dbReference>
<proteinExistence type="predicted"/>
<dbReference type="Gene3D" id="1.10.260.40">
    <property type="entry name" value="lambda repressor-like DNA-binding domains"/>
    <property type="match status" value="1"/>
</dbReference>
<accession>A0ABY6QY77</accession>
<dbReference type="EMBL" id="CP084204">
    <property type="protein sequence ID" value="UZX22751.1"/>
    <property type="molecule type" value="Genomic_DNA"/>
</dbReference>
<feature type="domain" description="HTH cro/C1-type" evidence="1">
    <location>
        <begin position="25"/>
        <end position="86"/>
    </location>
</feature>
<dbReference type="Proteomes" id="UP001164506">
    <property type="component" value="Chromosome"/>
</dbReference>
<name>A0ABY6QY77_9ACTN</name>
<dbReference type="CDD" id="cd00093">
    <property type="entry name" value="HTH_XRE"/>
    <property type="match status" value="1"/>
</dbReference>
<organism evidence="2 3">
    <name type="scientific">Streptomyces tanashiensis</name>
    <dbReference type="NCBI Taxonomy" id="67367"/>
    <lineage>
        <taxon>Bacteria</taxon>
        <taxon>Bacillati</taxon>
        <taxon>Actinomycetota</taxon>
        <taxon>Actinomycetes</taxon>
        <taxon>Kitasatosporales</taxon>
        <taxon>Streptomycetaceae</taxon>
        <taxon>Streptomyces</taxon>
    </lineage>
</organism>
<evidence type="ECO:0000259" key="1">
    <source>
        <dbReference type="PROSITE" id="PS50943"/>
    </source>
</evidence>
<sequence>MSSEEGAARAGPDRPLPEDYVAARIKLEREARGWSTVALSERMADAGHPVNQAAIWRIESGKPRRRVNLDEAIGFCKVFDLDMDELTSPPGQIANAQVRRLIAEYVGNYKQQLAARKEMRRIQGELQEYTDANPNQEDLVKGFLAHEIAVASNGEFHRHFPPSKLISYLGEHVNDITPTD</sequence>
<evidence type="ECO:0000313" key="2">
    <source>
        <dbReference type="EMBL" id="UZX22751.1"/>
    </source>
</evidence>
<keyword evidence="3" id="KW-1185">Reference proteome</keyword>
<gene>
    <name evidence="2" type="ORF">LDH80_19370</name>
</gene>
<dbReference type="GeneID" id="95601643"/>
<protein>
    <submittedName>
        <fullName evidence="2">Helix-turn-helix domain-containing protein</fullName>
    </submittedName>
</protein>
<dbReference type="SUPFAM" id="SSF47413">
    <property type="entry name" value="lambda repressor-like DNA-binding domains"/>
    <property type="match status" value="1"/>
</dbReference>
<dbReference type="PROSITE" id="PS50943">
    <property type="entry name" value="HTH_CROC1"/>
    <property type="match status" value="1"/>
</dbReference>
<dbReference type="RefSeq" id="WP_267259097.1">
    <property type="nucleotide sequence ID" value="NZ_CP084204.1"/>
</dbReference>
<evidence type="ECO:0000313" key="3">
    <source>
        <dbReference type="Proteomes" id="UP001164506"/>
    </source>
</evidence>
<reference evidence="2" key="1">
    <citation type="submission" date="2021-09" db="EMBL/GenBank/DDBJ databases">
        <title>Complete genome sequence and metabolic characterization of Streptomyces tanashiensis DSM 731 the producer of antibacterial Kalafungin and diverse secondary metabolites.</title>
        <authorList>
            <person name="Abbasi M.N."/>
            <person name="Anwar M.N."/>
            <person name="Alam K."/>
            <person name="Shoaib M."/>
            <person name="Lin Z."/>
            <person name="Hayat M."/>
            <person name="Ali M.I."/>
            <person name="Malik H.M.T."/>
            <person name="Ahmed I."/>
            <person name="Li A."/>
            <person name="Hailong Wang H."/>
            <person name="Zhang Y."/>
        </authorList>
    </citation>
    <scope>NUCLEOTIDE SEQUENCE</scope>
    <source>
        <strain evidence="2">Kala</strain>
    </source>
</reference>
<dbReference type="InterPro" id="IPR001387">
    <property type="entry name" value="Cro/C1-type_HTH"/>
</dbReference>